<feature type="region of interest" description="Disordered" evidence="1">
    <location>
        <begin position="178"/>
        <end position="214"/>
    </location>
</feature>
<dbReference type="OrthoDB" id="9943446at2"/>
<name>A0A387BL57_9MICO</name>
<dbReference type="EMBL" id="CP032630">
    <property type="protein sequence ID" value="AYF99240.1"/>
    <property type="molecule type" value="Genomic_DNA"/>
</dbReference>
<evidence type="ECO:0000256" key="1">
    <source>
        <dbReference type="SAM" id="MobiDB-lite"/>
    </source>
</evidence>
<accession>A0A387BL57</accession>
<reference evidence="3" key="1">
    <citation type="submission" date="2018-09" db="EMBL/GenBank/DDBJ databases">
        <title>Genome sequencing of strain 2DFWR-13.</title>
        <authorList>
            <person name="Heo J."/>
            <person name="Kim S.-J."/>
            <person name="Kwon S.-W."/>
        </authorList>
    </citation>
    <scope>NUCLEOTIDE SEQUENCE [LARGE SCALE GENOMIC DNA]</scope>
    <source>
        <strain evidence="3">2DFWR-13</strain>
    </source>
</reference>
<dbReference type="KEGG" id="lyd:D7I47_13890"/>
<evidence type="ECO:0000313" key="3">
    <source>
        <dbReference type="Proteomes" id="UP000278886"/>
    </source>
</evidence>
<evidence type="ECO:0000313" key="2">
    <source>
        <dbReference type="EMBL" id="AYF99240.1"/>
    </source>
</evidence>
<organism evidence="2 3">
    <name type="scientific">Protaetiibacter intestinalis</name>
    <dbReference type="NCBI Taxonomy" id="2419774"/>
    <lineage>
        <taxon>Bacteria</taxon>
        <taxon>Bacillati</taxon>
        <taxon>Actinomycetota</taxon>
        <taxon>Actinomycetes</taxon>
        <taxon>Micrococcales</taxon>
        <taxon>Microbacteriaceae</taxon>
        <taxon>Protaetiibacter</taxon>
    </lineage>
</organism>
<feature type="compositionally biased region" description="Acidic residues" evidence="1">
    <location>
        <begin position="205"/>
        <end position="214"/>
    </location>
</feature>
<keyword evidence="3" id="KW-1185">Reference proteome</keyword>
<sequence>MTSDILGEWDLFLGESGRGGWAGRVEFFDNGSALAVRDADPEAQGRPARVDASGAVLRFELLSAGSSRGNAHHVYEIAFSGGDLLTGTRRRGLLTKAPFVGRRVAVASGPASLADAEAAALAAEAEATAALEAARLAAAKVAAARAAVQSFESPDTPAAASAPAGVVGEVLAILPAPSAPPVPVSGPRHAALPPAPAAPPRDYAFDADDESLAG</sequence>
<dbReference type="AlphaFoldDB" id="A0A387BL57"/>
<protein>
    <submittedName>
        <fullName evidence="2">Uncharacterized protein</fullName>
    </submittedName>
</protein>
<dbReference type="Proteomes" id="UP000278886">
    <property type="component" value="Chromosome"/>
</dbReference>
<gene>
    <name evidence="2" type="ORF">D7I47_13890</name>
</gene>
<proteinExistence type="predicted"/>
<dbReference type="RefSeq" id="WP_120763609.1">
    <property type="nucleotide sequence ID" value="NZ_CP032630.1"/>
</dbReference>